<dbReference type="SUPFAM" id="SSF48403">
    <property type="entry name" value="Ankyrin repeat"/>
    <property type="match status" value="1"/>
</dbReference>
<reference evidence="4 5" key="1">
    <citation type="journal article" date="2007" name="Science">
        <title>Sea anemone genome reveals ancestral eumetazoan gene repertoire and genomic organization.</title>
        <authorList>
            <person name="Putnam N.H."/>
            <person name="Srivastava M."/>
            <person name="Hellsten U."/>
            <person name="Dirks B."/>
            <person name="Chapman J."/>
            <person name="Salamov A."/>
            <person name="Terry A."/>
            <person name="Shapiro H."/>
            <person name="Lindquist E."/>
            <person name="Kapitonov V.V."/>
            <person name="Jurka J."/>
            <person name="Genikhovich G."/>
            <person name="Grigoriev I.V."/>
            <person name="Lucas S.M."/>
            <person name="Steele R.E."/>
            <person name="Finnerty J.R."/>
            <person name="Technau U."/>
            <person name="Martindale M.Q."/>
            <person name="Rokhsar D.S."/>
        </authorList>
    </citation>
    <scope>NUCLEOTIDE SEQUENCE [LARGE SCALE GENOMIC DNA]</scope>
    <source>
        <strain evidence="5">CH2 X CH6</strain>
    </source>
</reference>
<dbReference type="EMBL" id="DS469567">
    <property type="protein sequence ID" value="EDO42213.1"/>
    <property type="molecule type" value="Genomic_DNA"/>
</dbReference>
<dbReference type="GO" id="GO:2000812">
    <property type="term" value="P:regulation of barbed-end actin filament capping"/>
    <property type="evidence" value="ECO:0000318"/>
    <property type="project" value="GO_Central"/>
</dbReference>
<dbReference type="PRINTS" id="PR01415">
    <property type="entry name" value="ANKYRIN"/>
</dbReference>
<dbReference type="Gene3D" id="1.25.40.20">
    <property type="entry name" value="Ankyrin repeat-containing domain"/>
    <property type="match status" value="1"/>
</dbReference>
<dbReference type="HOGENOM" id="CLU_1442693_0_0_1"/>
<evidence type="ECO:0000256" key="1">
    <source>
        <dbReference type="ARBA" id="ARBA00022737"/>
    </source>
</evidence>
<dbReference type="PhylomeDB" id="A7S232"/>
<dbReference type="SMART" id="SM00248">
    <property type="entry name" value="ANK"/>
    <property type="match status" value="2"/>
</dbReference>
<dbReference type="Proteomes" id="UP000001593">
    <property type="component" value="Unassembled WGS sequence"/>
</dbReference>
<sequence>MEHCQAKSVEESKQKRFKVGKGWGQTAVYLVVGTREVRSLDEWTFSFHLVNTSLKLRKMDIVNAIKAGNVEEVQKRLSMPGRCSVNAPISSGRCPLHHAIAANMRPIVEWLVEKKCADPNLEDEDDTTPLMIAISKNNHMMVKYLIDHGADVNKRDADNRSYADHTDNLEILKLLKGKDSHINGLNSS</sequence>
<keyword evidence="1" id="KW-0677">Repeat</keyword>
<proteinExistence type="predicted"/>
<keyword evidence="2 3" id="KW-0040">ANK repeat</keyword>
<evidence type="ECO:0000313" key="4">
    <source>
        <dbReference type="EMBL" id="EDO42213.1"/>
    </source>
</evidence>
<name>A7S232_NEMVE</name>
<dbReference type="OMA" id="HAIAANM"/>
<evidence type="ECO:0000256" key="3">
    <source>
        <dbReference type="PROSITE-ProRule" id="PRU00023"/>
    </source>
</evidence>
<feature type="repeat" description="ANK" evidence="3">
    <location>
        <begin position="125"/>
        <end position="157"/>
    </location>
</feature>
<evidence type="ECO:0000313" key="5">
    <source>
        <dbReference type="Proteomes" id="UP000001593"/>
    </source>
</evidence>
<dbReference type="GO" id="GO:0005737">
    <property type="term" value="C:cytoplasm"/>
    <property type="evidence" value="ECO:0000318"/>
    <property type="project" value="GO_Central"/>
</dbReference>
<accession>A7S232</accession>
<dbReference type="PANTHER" id="PTHR24171">
    <property type="entry name" value="ANKYRIN REPEAT DOMAIN-CONTAINING PROTEIN 39-RELATED"/>
    <property type="match status" value="1"/>
</dbReference>
<protein>
    <submittedName>
        <fullName evidence="4">Uncharacterized protein</fullName>
    </submittedName>
</protein>
<evidence type="ECO:0000256" key="2">
    <source>
        <dbReference type="ARBA" id="ARBA00023043"/>
    </source>
</evidence>
<dbReference type="InterPro" id="IPR036770">
    <property type="entry name" value="Ankyrin_rpt-contain_sf"/>
</dbReference>
<dbReference type="PROSITE" id="PS50297">
    <property type="entry name" value="ANK_REP_REGION"/>
    <property type="match status" value="1"/>
</dbReference>
<gene>
    <name evidence="4" type="ORF">NEMVEDRAFT_v1g242295</name>
</gene>
<organism evidence="4 5">
    <name type="scientific">Nematostella vectensis</name>
    <name type="common">Starlet sea anemone</name>
    <dbReference type="NCBI Taxonomy" id="45351"/>
    <lineage>
        <taxon>Eukaryota</taxon>
        <taxon>Metazoa</taxon>
        <taxon>Cnidaria</taxon>
        <taxon>Anthozoa</taxon>
        <taxon>Hexacorallia</taxon>
        <taxon>Actiniaria</taxon>
        <taxon>Edwardsiidae</taxon>
        <taxon>Nematostella</taxon>
    </lineage>
</organism>
<dbReference type="InterPro" id="IPR002110">
    <property type="entry name" value="Ankyrin_rpt"/>
</dbReference>
<keyword evidence="5" id="KW-1185">Reference proteome</keyword>
<dbReference type="PANTHER" id="PTHR24171:SF8">
    <property type="entry name" value="BRCA1-ASSOCIATED RING DOMAIN PROTEIN 1"/>
    <property type="match status" value="1"/>
</dbReference>
<dbReference type="Pfam" id="PF12796">
    <property type="entry name" value="Ank_2"/>
    <property type="match status" value="1"/>
</dbReference>
<dbReference type="PROSITE" id="PS50088">
    <property type="entry name" value="ANK_REPEAT"/>
    <property type="match status" value="1"/>
</dbReference>
<dbReference type="InParanoid" id="A7S232"/>
<dbReference type="GO" id="GO:0005634">
    <property type="term" value="C:nucleus"/>
    <property type="evidence" value="ECO:0000318"/>
    <property type="project" value="GO_Central"/>
</dbReference>
<dbReference type="AlphaFoldDB" id="A7S232"/>